<evidence type="ECO:0000256" key="1">
    <source>
        <dbReference type="SAM" id="MobiDB-lite"/>
    </source>
</evidence>
<dbReference type="InterPro" id="IPR025676">
    <property type="entry name" value="Clr5_dom"/>
</dbReference>
<dbReference type="Pfam" id="PF14420">
    <property type="entry name" value="Clr5"/>
    <property type="match status" value="1"/>
</dbReference>
<dbReference type="PANTHER" id="PTHR38788">
    <property type="entry name" value="CLR5 DOMAIN-CONTAINING PROTEIN"/>
    <property type="match status" value="1"/>
</dbReference>
<evidence type="ECO:0000313" key="4">
    <source>
        <dbReference type="Proteomes" id="UP000706124"/>
    </source>
</evidence>
<dbReference type="EMBL" id="SRPO01000906">
    <property type="protein sequence ID" value="KAG5928597.1"/>
    <property type="molecule type" value="Genomic_DNA"/>
</dbReference>
<evidence type="ECO:0000259" key="2">
    <source>
        <dbReference type="Pfam" id="PF14420"/>
    </source>
</evidence>
<feature type="domain" description="Clr5" evidence="2">
    <location>
        <begin position="27"/>
        <end position="80"/>
    </location>
</feature>
<sequence>MSSLPLLAPKPSGDPAETCVTVRKEHSEEDWDAHRHLIEQLYIHENRRLVDTMAIMATKYGFGASLQIYKKRFKKWNIRKRCYRKSAASPAISTPSNIGDDAATSRATSHDETETEEMDCDEVIRDPNTSMMVAPNMMRLAPYAGLELVLDNVRVWSLCKLETADGSADSMVKYLANPGQPPIQDSRTMYRTFELVFDLWHYGKGQLAGMAARKAFFILEFVLMEDHPDLIWHILDTIYDMVDRGHIQLLGMFLKHAGALATARLPHEHPLVAILQELIGCDYQTPQGRQYVCHLLRSAWLRNVDILSAQVGSLGSLASKHLWLYEQLIWDGRTRLRKDCQLARKQDTMTAALSDMHRQQGMDCTASPVDRLRTMALMLEYTQMDLRDRDEAEGLALALLQRTQIPQSAEESRSNARFHAYACKMLARLQEHRQDWTLAEDNLKQAIEQREAAHGNGTDLRVIRDMWELAGHYKRVGRDAEAEQTVYDAVSRAEMLLRTIE</sequence>
<keyword evidence="4" id="KW-1185">Reference proteome</keyword>
<name>A0A9P7M2Z9_9HYPO</name>
<organism evidence="3 4">
    <name type="scientific">Claviceps pazoutovae</name>
    <dbReference type="NCBI Taxonomy" id="1649127"/>
    <lineage>
        <taxon>Eukaryota</taxon>
        <taxon>Fungi</taxon>
        <taxon>Dikarya</taxon>
        <taxon>Ascomycota</taxon>
        <taxon>Pezizomycotina</taxon>
        <taxon>Sordariomycetes</taxon>
        <taxon>Hypocreomycetidae</taxon>
        <taxon>Hypocreales</taxon>
        <taxon>Clavicipitaceae</taxon>
        <taxon>Claviceps</taxon>
    </lineage>
</organism>
<feature type="region of interest" description="Disordered" evidence="1">
    <location>
        <begin position="89"/>
        <end position="119"/>
    </location>
</feature>
<protein>
    <recommendedName>
        <fullName evidence="2">Clr5 domain-containing protein</fullName>
    </recommendedName>
</protein>
<comment type="caution">
    <text evidence="3">The sequence shown here is derived from an EMBL/GenBank/DDBJ whole genome shotgun (WGS) entry which is preliminary data.</text>
</comment>
<dbReference type="AlphaFoldDB" id="A0A9P7M2Z9"/>
<gene>
    <name evidence="3" type="ORF">E4U60_007722</name>
</gene>
<dbReference type="Proteomes" id="UP000706124">
    <property type="component" value="Unassembled WGS sequence"/>
</dbReference>
<proteinExistence type="predicted"/>
<accession>A0A9P7M2Z9</accession>
<dbReference type="OrthoDB" id="5308957at2759"/>
<reference evidence="3 4" key="1">
    <citation type="journal article" date="2020" name="bioRxiv">
        <title>Whole genome comparisons of ergot fungi reveals the divergence and evolution of species within the genus Claviceps are the result of varying mechanisms driving genome evolution and host range expansion.</title>
        <authorList>
            <person name="Wyka S.A."/>
            <person name="Mondo S.J."/>
            <person name="Liu M."/>
            <person name="Dettman J."/>
            <person name="Nalam V."/>
            <person name="Broders K.D."/>
        </authorList>
    </citation>
    <scope>NUCLEOTIDE SEQUENCE [LARGE SCALE GENOMIC DNA]</scope>
    <source>
        <strain evidence="3 4">CCC 1485</strain>
    </source>
</reference>
<evidence type="ECO:0000313" key="3">
    <source>
        <dbReference type="EMBL" id="KAG5928597.1"/>
    </source>
</evidence>
<dbReference type="PANTHER" id="PTHR38788:SF3">
    <property type="entry name" value="CLR5 DOMAIN-CONTAINING PROTEIN"/>
    <property type="match status" value="1"/>
</dbReference>